<keyword evidence="2" id="KW-1185">Reference proteome</keyword>
<dbReference type="Proteomes" id="UP000789920">
    <property type="component" value="Unassembled WGS sequence"/>
</dbReference>
<protein>
    <submittedName>
        <fullName evidence="1">21839_t:CDS:1</fullName>
    </submittedName>
</protein>
<evidence type="ECO:0000313" key="2">
    <source>
        <dbReference type="Proteomes" id="UP000789920"/>
    </source>
</evidence>
<gene>
    <name evidence="1" type="ORF">RPERSI_LOCUS24204</name>
</gene>
<organism evidence="1 2">
    <name type="scientific">Racocetra persica</name>
    <dbReference type="NCBI Taxonomy" id="160502"/>
    <lineage>
        <taxon>Eukaryota</taxon>
        <taxon>Fungi</taxon>
        <taxon>Fungi incertae sedis</taxon>
        <taxon>Mucoromycota</taxon>
        <taxon>Glomeromycotina</taxon>
        <taxon>Glomeromycetes</taxon>
        <taxon>Diversisporales</taxon>
        <taxon>Gigasporaceae</taxon>
        <taxon>Racocetra</taxon>
    </lineage>
</organism>
<evidence type="ECO:0000313" key="1">
    <source>
        <dbReference type="EMBL" id="CAG8815361.1"/>
    </source>
</evidence>
<proteinExistence type="predicted"/>
<name>A0ACA9RY86_9GLOM</name>
<dbReference type="EMBL" id="CAJVQC010077210">
    <property type="protein sequence ID" value="CAG8815361.1"/>
    <property type="molecule type" value="Genomic_DNA"/>
</dbReference>
<accession>A0ACA9RY86</accession>
<comment type="caution">
    <text evidence="1">The sequence shown here is derived from an EMBL/GenBank/DDBJ whole genome shotgun (WGS) entry which is preliminary data.</text>
</comment>
<reference evidence="1" key="1">
    <citation type="submission" date="2021-06" db="EMBL/GenBank/DDBJ databases">
        <authorList>
            <person name="Kallberg Y."/>
            <person name="Tangrot J."/>
            <person name="Rosling A."/>
        </authorList>
    </citation>
    <scope>NUCLEOTIDE SEQUENCE</scope>
    <source>
        <strain evidence="1">MA461A</strain>
    </source>
</reference>
<feature type="non-terminal residue" evidence="1">
    <location>
        <position position="115"/>
    </location>
</feature>
<sequence length="115" mass="12830">MDELFGLRNLFYTGSFQQVINEGSSRTSVSDSAKLERKIYLYRAYVAQGKHNIVITEIKDSDPIDLRVVKILAVYLQSKSGSQASETKKEETLKELKEILSDAANVSNSTVQVIA</sequence>